<evidence type="ECO:0000313" key="12">
    <source>
        <dbReference type="Ensembl" id="ENSMZEP00005000832.1"/>
    </source>
</evidence>
<dbReference type="Proteomes" id="UP000265160">
    <property type="component" value="Unplaced"/>
</dbReference>
<evidence type="ECO:0000313" key="13">
    <source>
        <dbReference type="Proteomes" id="UP000265160"/>
    </source>
</evidence>
<accession>A0A3P9ATV7</accession>
<evidence type="ECO:0000256" key="6">
    <source>
        <dbReference type="ARBA" id="ARBA00023170"/>
    </source>
</evidence>
<dbReference type="PROSITE" id="PS00237">
    <property type="entry name" value="G_PROTEIN_RECEP_F1_1"/>
    <property type="match status" value="1"/>
</dbReference>
<name>A0A3P9ATV7_9CICH</name>
<dbReference type="PROSITE" id="PS50262">
    <property type="entry name" value="G_PROTEIN_RECEP_F1_2"/>
    <property type="match status" value="1"/>
</dbReference>
<dbReference type="GO" id="GO:0004930">
    <property type="term" value="F:G protein-coupled receptor activity"/>
    <property type="evidence" value="ECO:0007669"/>
    <property type="project" value="UniProtKB-KW"/>
</dbReference>
<dbReference type="GeneTree" id="ENSGT01140000282544"/>
<dbReference type="GO" id="GO:0007204">
    <property type="term" value="P:positive regulation of cytosolic calcium ion concentration"/>
    <property type="evidence" value="ECO:0007669"/>
    <property type="project" value="TreeGrafter"/>
</dbReference>
<keyword evidence="4 9" id="KW-0297">G-protein coupled receptor</keyword>
<dbReference type="GO" id="GO:0004878">
    <property type="term" value="F:complement component C5a receptor activity"/>
    <property type="evidence" value="ECO:0007669"/>
    <property type="project" value="TreeGrafter"/>
</dbReference>
<evidence type="ECO:0000256" key="2">
    <source>
        <dbReference type="ARBA" id="ARBA00022692"/>
    </source>
</evidence>
<evidence type="ECO:0000256" key="3">
    <source>
        <dbReference type="ARBA" id="ARBA00022989"/>
    </source>
</evidence>
<dbReference type="KEGG" id="mze:101478826"/>
<dbReference type="Ensembl" id="ENSMZET00005000907.1">
    <property type="protein sequence ID" value="ENSMZEP00005000832.1"/>
    <property type="gene ID" value="ENSMZEG00005000746.1"/>
</dbReference>
<organism evidence="12 13">
    <name type="scientific">Maylandia zebra</name>
    <name type="common">zebra mbuna</name>
    <dbReference type="NCBI Taxonomy" id="106582"/>
    <lineage>
        <taxon>Eukaryota</taxon>
        <taxon>Metazoa</taxon>
        <taxon>Chordata</taxon>
        <taxon>Craniata</taxon>
        <taxon>Vertebrata</taxon>
        <taxon>Euteleostomi</taxon>
        <taxon>Actinopterygii</taxon>
        <taxon>Neopterygii</taxon>
        <taxon>Teleostei</taxon>
        <taxon>Neoteleostei</taxon>
        <taxon>Acanthomorphata</taxon>
        <taxon>Ovalentaria</taxon>
        <taxon>Cichlomorphae</taxon>
        <taxon>Cichliformes</taxon>
        <taxon>Cichlidae</taxon>
        <taxon>African cichlids</taxon>
        <taxon>Pseudocrenilabrinae</taxon>
        <taxon>Haplochromini</taxon>
        <taxon>Maylandia</taxon>
        <taxon>Maylandia zebra complex</taxon>
    </lineage>
</organism>
<keyword evidence="3 10" id="KW-1133">Transmembrane helix</keyword>
<feature type="transmembrane region" description="Helical" evidence="10">
    <location>
        <begin position="247"/>
        <end position="267"/>
    </location>
</feature>
<proteinExistence type="inferred from homology"/>
<protein>
    <submittedName>
        <fullName evidence="12">C5a anaphylatoxin chemotactic receptor 1</fullName>
    </submittedName>
</protein>
<keyword evidence="6 9" id="KW-0675">Receptor</keyword>
<dbReference type="OrthoDB" id="6091802at2759"/>
<dbReference type="GO" id="GO:0006954">
    <property type="term" value="P:inflammatory response"/>
    <property type="evidence" value="ECO:0007669"/>
    <property type="project" value="TreeGrafter"/>
</dbReference>
<feature type="transmembrane region" description="Helical" evidence="10">
    <location>
        <begin position="199"/>
        <end position="226"/>
    </location>
</feature>
<comment type="similarity">
    <text evidence="9">Belongs to the G-protein coupled receptor 1 family.</text>
</comment>
<evidence type="ECO:0000256" key="8">
    <source>
        <dbReference type="ARBA" id="ARBA00025736"/>
    </source>
</evidence>
<dbReference type="InterPro" id="IPR000276">
    <property type="entry name" value="GPCR_Rhodpsn"/>
</dbReference>
<dbReference type="RefSeq" id="XP_004543380.1">
    <property type="nucleotide sequence ID" value="XM_004543323.1"/>
</dbReference>
<keyword evidence="13" id="KW-1185">Reference proteome</keyword>
<feature type="domain" description="G-protein coupled receptors family 1 profile" evidence="11">
    <location>
        <begin position="43"/>
        <end position="307"/>
    </location>
</feature>
<evidence type="ECO:0000256" key="1">
    <source>
        <dbReference type="ARBA" id="ARBA00004141"/>
    </source>
</evidence>
<evidence type="ECO:0000256" key="7">
    <source>
        <dbReference type="ARBA" id="ARBA00023224"/>
    </source>
</evidence>
<evidence type="ECO:0000259" key="11">
    <source>
        <dbReference type="PROSITE" id="PS50262"/>
    </source>
</evidence>
<dbReference type="AlphaFoldDB" id="A0A3P9ATV7"/>
<keyword evidence="2 9" id="KW-0812">Transmembrane</keyword>
<keyword evidence="7 9" id="KW-0807">Transducer</keyword>
<keyword evidence="5 10" id="KW-0472">Membrane</keyword>
<dbReference type="PANTHER" id="PTHR24225">
    <property type="entry name" value="CHEMOTACTIC RECEPTOR"/>
    <property type="match status" value="1"/>
</dbReference>
<dbReference type="InterPro" id="IPR017452">
    <property type="entry name" value="GPCR_Rhodpsn_7TM"/>
</dbReference>
<dbReference type="GO" id="GO:0007200">
    <property type="term" value="P:phospholipase C-activating G protein-coupled receptor signaling pathway"/>
    <property type="evidence" value="ECO:0007669"/>
    <property type="project" value="TreeGrafter"/>
</dbReference>
<evidence type="ECO:0000256" key="9">
    <source>
        <dbReference type="RuleBase" id="RU000688"/>
    </source>
</evidence>
<feature type="transmembrane region" description="Helical" evidence="10">
    <location>
        <begin position="156"/>
        <end position="179"/>
    </location>
</feature>
<evidence type="ECO:0000256" key="4">
    <source>
        <dbReference type="ARBA" id="ARBA00023040"/>
    </source>
</evidence>
<feature type="transmembrane region" description="Helical" evidence="10">
    <location>
        <begin position="30"/>
        <end position="53"/>
    </location>
</feature>
<feature type="transmembrane region" description="Helical" evidence="10">
    <location>
        <begin position="287"/>
        <end position="309"/>
    </location>
</feature>
<comment type="subcellular location">
    <subcellularLocation>
        <location evidence="1">Membrane</location>
        <topology evidence="1">Multi-pass membrane protein</topology>
    </subcellularLocation>
</comment>
<dbReference type="GO" id="GO:0005886">
    <property type="term" value="C:plasma membrane"/>
    <property type="evidence" value="ECO:0007669"/>
    <property type="project" value="TreeGrafter"/>
</dbReference>
<evidence type="ECO:0000256" key="10">
    <source>
        <dbReference type="SAM" id="Phobius"/>
    </source>
</evidence>
<dbReference type="PANTHER" id="PTHR24225:SF52">
    <property type="entry name" value="C3A ANAPHYLATOXIN CHEMOTACTIC RECEPTOR-LIKE"/>
    <property type="match status" value="1"/>
</dbReference>
<dbReference type="InterPro" id="IPR000826">
    <property type="entry name" value="Formyl_rcpt-rel"/>
</dbReference>
<dbReference type="PRINTS" id="PR00237">
    <property type="entry name" value="GPCRRHODOPSN"/>
</dbReference>
<feature type="transmembrane region" description="Helical" evidence="10">
    <location>
        <begin position="74"/>
        <end position="94"/>
    </location>
</feature>
<dbReference type="Pfam" id="PF00001">
    <property type="entry name" value="7tm_1"/>
    <property type="match status" value="1"/>
</dbReference>
<reference evidence="12" key="2">
    <citation type="submission" date="2025-09" db="UniProtKB">
        <authorList>
            <consortium name="Ensembl"/>
        </authorList>
    </citation>
    <scope>IDENTIFICATION</scope>
</reference>
<comment type="similarity">
    <text evidence="8">Belongs to the chemokine-like receptor (CMKLR) family.</text>
</comment>
<dbReference type="FunFam" id="1.20.1070.10:FF:000402">
    <property type="entry name" value="Uncharacterized protein"/>
    <property type="match status" value="1"/>
</dbReference>
<dbReference type="SUPFAM" id="SSF81321">
    <property type="entry name" value="Family A G protein-coupled receptor-like"/>
    <property type="match status" value="1"/>
</dbReference>
<dbReference type="Gene3D" id="1.20.1070.10">
    <property type="entry name" value="Rhodopsin 7-helix transmembrane proteins"/>
    <property type="match status" value="1"/>
</dbReference>
<dbReference type="GeneID" id="101478826"/>
<evidence type="ECO:0000256" key="5">
    <source>
        <dbReference type="ARBA" id="ARBA00023136"/>
    </source>
</evidence>
<feature type="transmembrane region" description="Helical" evidence="10">
    <location>
        <begin position="114"/>
        <end position="135"/>
    </location>
</feature>
<sequence>MAGMNGTQVENLSSSNSSTWQAEASRGTQIVVTLLIFLVGAPLNGLVVWALGFRSHRHVVRRGSNEETRAASSFRVYVLNLALADLVLILRTPLMLGFLIHNYSWPFGDTFCRIIMFLRVLGLYASAFLLCAVALERCLCLLRPVWARLRRPAWAVPLACGLIWLMATILSSPYLYFAVLQEKSGKHLCYESEGHNTTLFVIETLAGFMLPVLVFLGSNLAVLLTIRRASPPTPTSSTPSMARKMIRMYHVLFFTMLLFLTCWVPYFVCRFVQALAKSHSLFQSASYGKYISLYLVYIKSALNPVLYVFAARGLGRAIKASLVSTIDRLFNDDSSESIRRKSLKNSQM</sequence>
<reference evidence="12" key="1">
    <citation type="submission" date="2025-08" db="UniProtKB">
        <authorList>
            <consortium name="Ensembl"/>
        </authorList>
    </citation>
    <scope>IDENTIFICATION</scope>
</reference>